<feature type="region of interest" description="Disordered" evidence="1">
    <location>
        <begin position="23"/>
        <end position="123"/>
    </location>
</feature>
<sequence>MDIRTRRKNVDMYINSQIKTFPISSRSTKDLGTELEQVPETQDLNLDTVLEQEESRGTGDHHAPEEKPTTRNDELPDLLQLRRRDQSKRTSIERRESDIISHGGGEINRQWERKINRRKRTGR</sequence>
<name>A0A8S9M477_BRACR</name>
<accession>A0A8S9M477</accession>
<organism evidence="2">
    <name type="scientific">Brassica cretica</name>
    <name type="common">Mustard</name>
    <dbReference type="NCBI Taxonomy" id="69181"/>
    <lineage>
        <taxon>Eukaryota</taxon>
        <taxon>Viridiplantae</taxon>
        <taxon>Streptophyta</taxon>
        <taxon>Embryophyta</taxon>
        <taxon>Tracheophyta</taxon>
        <taxon>Spermatophyta</taxon>
        <taxon>Magnoliopsida</taxon>
        <taxon>eudicotyledons</taxon>
        <taxon>Gunneridae</taxon>
        <taxon>Pentapetalae</taxon>
        <taxon>rosids</taxon>
        <taxon>malvids</taxon>
        <taxon>Brassicales</taxon>
        <taxon>Brassicaceae</taxon>
        <taxon>Brassiceae</taxon>
        <taxon>Brassica</taxon>
    </lineage>
</organism>
<gene>
    <name evidence="2" type="ORF">F2Q70_00013431</name>
</gene>
<comment type="caution">
    <text evidence="2">The sequence shown here is derived from an EMBL/GenBank/DDBJ whole genome shotgun (WGS) entry which is preliminary data.</text>
</comment>
<dbReference type="AlphaFoldDB" id="A0A8S9M477"/>
<evidence type="ECO:0000256" key="1">
    <source>
        <dbReference type="SAM" id="MobiDB-lite"/>
    </source>
</evidence>
<reference evidence="2" key="1">
    <citation type="submission" date="2019-12" db="EMBL/GenBank/DDBJ databases">
        <title>Genome sequencing and annotation of Brassica cretica.</title>
        <authorList>
            <person name="Studholme D.J."/>
            <person name="Sarris P.F."/>
        </authorList>
    </citation>
    <scope>NUCLEOTIDE SEQUENCE</scope>
    <source>
        <strain evidence="2">PFS-102/07</strain>
        <tissue evidence="2">Leaf</tissue>
    </source>
</reference>
<feature type="compositionally biased region" description="Basic and acidic residues" evidence="1">
    <location>
        <begin position="53"/>
        <end position="99"/>
    </location>
</feature>
<dbReference type="EMBL" id="QGKY02000089">
    <property type="protein sequence ID" value="KAF2612053.1"/>
    <property type="molecule type" value="Genomic_DNA"/>
</dbReference>
<proteinExistence type="predicted"/>
<evidence type="ECO:0000313" key="2">
    <source>
        <dbReference type="EMBL" id="KAF2612053.1"/>
    </source>
</evidence>
<protein>
    <submittedName>
        <fullName evidence="2">Uncharacterized protein</fullName>
    </submittedName>
</protein>